<dbReference type="Pfam" id="PF00188">
    <property type="entry name" value="CAP"/>
    <property type="match status" value="1"/>
</dbReference>
<evidence type="ECO:0000313" key="7">
    <source>
        <dbReference type="Proteomes" id="UP000664417"/>
    </source>
</evidence>
<dbReference type="CDD" id="cd05379">
    <property type="entry name" value="CAP_bacterial"/>
    <property type="match status" value="1"/>
</dbReference>
<dbReference type="Pfam" id="PF13637">
    <property type="entry name" value="Ank_4"/>
    <property type="match status" value="1"/>
</dbReference>
<evidence type="ECO:0000256" key="1">
    <source>
        <dbReference type="ARBA" id="ARBA00022737"/>
    </source>
</evidence>
<protein>
    <submittedName>
        <fullName evidence="6">Ankyrin repeat domain-containing protein</fullName>
    </submittedName>
</protein>
<evidence type="ECO:0000259" key="5">
    <source>
        <dbReference type="Pfam" id="PF00188"/>
    </source>
</evidence>
<dbReference type="InterPro" id="IPR014044">
    <property type="entry name" value="CAP_dom"/>
</dbReference>
<feature type="signal peptide" evidence="4">
    <location>
        <begin position="1"/>
        <end position="25"/>
    </location>
</feature>
<dbReference type="AlphaFoldDB" id="A0A8J7QA21"/>
<dbReference type="InterPro" id="IPR002110">
    <property type="entry name" value="Ankyrin_rpt"/>
</dbReference>
<keyword evidence="2 3" id="KW-0040">ANK repeat</keyword>
<evidence type="ECO:0000256" key="2">
    <source>
        <dbReference type="ARBA" id="ARBA00023043"/>
    </source>
</evidence>
<dbReference type="InterPro" id="IPR036770">
    <property type="entry name" value="Ankyrin_rpt-contain_sf"/>
</dbReference>
<dbReference type="EMBL" id="JAFREP010000018">
    <property type="protein sequence ID" value="MBO1320562.1"/>
    <property type="molecule type" value="Genomic_DNA"/>
</dbReference>
<dbReference type="Pfam" id="PF12796">
    <property type="entry name" value="Ank_2"/>
    <property type="match status" value="1"/>
</dbReference>
<dbReference type="SMART" id="SM00248">
    <property type="entry name" value="ANK"/>
    <property type="match status" value="4"/>
</dbReference>
<dbReference type="Proteomes" id="UP000664417">
    <property type="component" value="Unassembled WGS sequence"/>
</dbReference>
<feature type="repeat" description="ANK" evidence="3">
    <location>
        <begin position="104"/>
        <end position="136"/>
    </location>
</feature>
<evidence type="ECO:0000313" key="6">
    <source>
        <dbReference type="EMBL" id="MBO1320562.1"/>
    </source>
</evidence>
<accession>A0A8J7QA21</accession>
<sequence>MSQFPLIRPLALCLLLALLLQCRQGHDLDAPKAKKDTPQNTEVIDLINDNQPEEALAALQAGADPRQTNRFGDTALMWAAAKGYRDIVDLLLSKKVDIHHTGSYGRNALHWAAHGGDSYILQQMLDAGLDPNSNDERLKTPLALAAQRGHLKNCEALLKAGADANLRDMDGESPLIWAIRNEFRELVVLLACATRDLTHTNSEGESAINMILQLDRRPWLVNSEVQSCHPQIESIIEKTYNLRETNLNKQPELDLAAMKIALHQAINKVRRKHNLVPLGEDATLDKVALGHSRDMAAQDFFNHVNPAGKSPSDRAQEIGYNTRKQVSDTEFLEGIGENIFMMSQSAGSSTLYDKQEKLVQRSWHEGDQLVREAVESWMASPGHRENILKPGYRRSGIGLAIGKNHYVYFTQNFF</sequence>
<keyword evidence="4" id="KW-0732">Signal</keyword>
<feature type="repeat" description="ANK" evidence="3">
    <location>
        <begin position="71"/>
        <end position="103"/>
    </location>
</feature>
<gene>
    <name evidence="6" type="ORF">J3U88_18945</name>
</gene>
<dbReference type="Gene3D" id="1.25.40.20">
    <property type="entry name" value="Ankyrin repeat-containing domain"/>
    <property type="match status" value="2"/>
</dbReference>
<dbReference type="RefSeq" id="WP_207860517.1">
    <property type="nucleotide sequence ID" value="NZ_JAFREP010000018.1"/>
</dbReference>
<keyword evidence="7" id="KW-1185">Reference proteome</keyword>
<keyword evidence="1" id="KW-0677">Repeat</keyword>
<dbReference type="PROSITE" id="PS50088">
    <property type="entry name" value="ANK_REPEAT"/>
    <property type="match status" value="3"/>
</dbReference>
<dbReference type="PANTHER" id="PTHR24171">
    <property type="entry name" value="ANKYRIN REPEAT DOMAIN-CONTAINING PROTEIN 39-RELATED"/>
    <property type="match status" value="1"/>
</dbReference>
<comment type="caution">
    <text evidence="6">The sequence shown here is derived from an EMBL/GenBank/DDBJ whole genome shotgun (WGS) entry which is preliminary data.</text>
</comment>
<feature type="chain" id="PRO_5035219463" evidence="4">
    <location>
        <begin position="26"/>
        <end position="414"/>
    </location>
</feature>
<dbReference type="SUPFAM" id="SSF48403">
    <property type="entry name" value="Ankyrin repeat"/>
    <property type="match status" value="1"/>
</dbReference>
<evidence type="ECO:0000256" key="3">
    <source>
        <dbReference type="PROSITE-ProRule" id="PRU00023"/>
    </source>
</evidence>
<feature type="domain" description="SCP" evidence="5">
    <location>
        <begin position="264"/>
        <end position="413"/>
    </location>
</feature>
<dbReference type="PROSITE" id="PS50297">
    <property type="entry name" value="ANK_REP_REGION"/>
    <property type="match status" value="3"/>
</dbReference>
<evidence type="ECO:0000256" key="4">
    <source>
        <dbReference type="SAM" id="SignalP"/>
    </source>
</evidence>
<name>A0A8J7QA21_9BACT</name>
<feature type="repeat" description="ANK" evidence="3">
    <location>
        <begin position="137"/>
        <end position="169"/>
    </location>
</feature>
<reference evidence="6" key="1">
    <citation type="submission" date="2021-03" db="EMBL/GenBank/DDBJ databases">
        <authorList>
            <person name="Wang G."/>
        </authorList>
    </citation>
    <scope>NUCLEOTIDE SEQUENCE</scope>
    <source>
        <strain evidence="6">KCTC 12899</strain>
    </source>
</reference>
<proteinExistence type="predicted"/>
<dbReference type="InterPro" id="IPR035940">
    <property type="entry name" value="CAP_sf"/>
</dbReference>
<dbReference type="Gene3D" id="3.40.33.10">
    <property type="entry name" value="CAP"/>
    <property type="match status" value="1"/>
</dbReference>
<organism evidence="6 7">
    <name type="scientific">Acanthopleuribacter pedis</name>
    <dbReference type="NCBI Taxonomy" id="442870"/>
    <lineage>
        <taxon>Bacteria</taxon>
        <taxon>Pseudomonadati</taxon>
        <taxon>Acidobacteriota</taxon>
        <taxon>Holophagae</taxon>
        <taxon>Acanthopleuribacterales</taxon>
        <taxon>Acanthopleuribacteraceae</taxon>
        <taxon>Acanthopleuribacter</taxon>
    </lineage>
</organism>
<dbReference type="SUPFAM" id="SSF55797">
    <property type="entry name" value="PR-1-like"/>
    <property type="match status" value="1"/>
</dbReference>